<dbReference type="InterPro" id="IPR037026">
    <property type="entry name" value="Vgr_OB-fold_dom_sf"/>
</dbReference>
<dbReference type="Gene3D" id="2.40.50.230">
    <property type="entry name" value="Gp5 N-terminal domain"/>
    <property type="match status" value="1"/>
</dbReference>
<dbReference type="AlphaFoldDB" id="A0A5Q0BN29"/>
<organism evidence="3 4">
    <name type="scientific">Candidatus Methylospira mobilis</name>
    <dbReference type="NCBI Taxonomy" id="1808979"/>
    <lineage>
        <taxon>Bacteria</taxon>
        <taxon>Pseudomonadati</taxon>
        <taxon>Pseudomonadota</taxon>
        <taxon>Gammaproteobacteria</taxon>
        <taxon>Methylococcales</taxon>
        <taxon>Methylococcaceae</taxon>
        <taxon>Candidatus Methylospira</taxon>
    </lineage>
</organism>
<dbReference type="SUPFAM" id="SSF69255">
    <property type="entry name" value="gp5 N-terminal domain-like"/>
    <property type="match status" value="1"/>
</dbReference>
<dbReference type="InterPro" id="IPR006531">
    <property type="entry name" value="Gp5/Vgr_OB"/>
</dbReference>
<dbReference type="RefSeq" id="WP_153250515.1">
    <property type="nucleotide sequence ID" value="NZ_CP044205.1"/>
</dbReference>
<keyword evidence="4" id="KW-1185">Reference proteome</keyword>
<evidence type="ECO:0000256" key="1">
    <source>
        <dbReference type="ARBA" id="ARBA00005558"/>
    </source>
</evidence>
<dbReference type="EMBL" id="CP044205">
    <property type="protein sequence ID" value="QFY44552.1"/>
    <property type="molecule type" value="Genomic_DNA"/>
</dbReference>
<dbReference type="Pfam" id="PF04717">
    <property type="entry name" value="Phage_base_V"/>
    <property type="match status" value="1"/>
</dbReference>
<dbReference type="InterPro" id="IPR006533">
    <property type="entry name" value="T6SS_Vgr_RhsGE"/>
</dbReference>
<gene>
    <name evidence="3" type="primary">tssI</name>
    <name evidence="3" type="ORF">F6R98_19565</name>
</gene>
<dbReference type="OrthoDB" id="9762420at2"/>
<dbReference type="Proteomes" id="UP000325755">
    <property type="component" value="Chromosome"/>
</dbReference>
<dbReference type="Gene3D" id="2.30.110.50">
    <property type="match status" value="1"/>
</dbReference>
<accession>A0A5Q0BN29</accession>
<dbReference type="Gene3D" id="3.55.50.10">
    <property type="entry name" value="Baseplate protein-like domains"/>
    <property type="match status" value="1"/>
</dbReference>
<feature type="domain" description="Gp5/Type VI secretion system Vgr protein OB-fold" evidence="2">
    <location>
        <begin position="411"/>
        <end position="475"/>
    </location>
</feature>
<evidence type="ECO:0000259" key="2">
    <source>
        <dbReference type="Pfam" id="PF04717"/>
    </source>
</evidence>
<dbReference type="KEGG" id="mmob:F6R98_19565"/>
<protein>
    <submittedName>
        <fullName evidence="3">Type VI secretion system tip protein VgrG</fullName>
    </submittedName>
</protein>
<dbReference type="Gene3D" id="4.10.220.110">
    <property type="match status" value="1"/>
</dbReference>
<dbReference type="NCBIfam" id="TIGR03361">
    <property type="entry name" value="VI_Rhs_Vgr"/>
    <property type="match status" value="1"/>
</dbReference>
<name>A0A5Q0BN29_9GAMM</name>
<evidence type="ECO:0000313" key="4">
    <source>
        <dbReference type="Proteomes" id="UP000325755"/>
    </source>
</evidence>
<dbReference type="Pfam" id="PF05954">
    <property type="entry name" value="Phage_GPD"/>
    <property type="match status" value="1"/>
</dbReference>
<dbReference type="SUPFAM" id="SSF69279">
    <property type="entry name" value="Phage tail proteins"/>
    <property type="match status" value="2"/>
</dbReference>
<dbReference type="InterPro" id="IPR017847">
    <property type="entry name" value="T6SS_RhsGE_Vgr_subset"/>
</dbReference>
<dbReference type="InParanoid" id="A0A5Q0BN29"/>
<comment type="similarity">
    <text evidence="1">Belongs to the VgrG protein family.</text>
</comment>
<sequence>MSDSNQLSGLDRRFTFGSEGDNHIQFEVVRFEGEEALSTLYRFELLLAVANNGDVDETLIIGSPALFTLSDGVHGGKAARYHGLVQDFSYAYQVTGWTFYRAVLVPKMWRLTTYHLSEVYINKNRTEIFRLIAERAGLIPDDFESRLLQQPLEPWVDYVCQFKESYFDFIARWAERLGDYWWYEENDGHEKIVFSNSRMAHLDEALPLHYQPSDSSVASGQIRRRLQSLECETRCLPRQLTVMDYNHERAALDIKATVDVDARGIGEVFVYGENLKNNEHAANIARLRAEAIHCRSRQYTGSSTATGLRCGHFVEVKEHPRKNFNRGYLLTWVKHSGSQAGMLLEGLSLPDPVRKPGKSVGEDFYRAEFGAILSDVQFRPEIRHPWPKIEGTLTAFIDAEGSGEYAELNEKGEYKVKMPFAVTDKGANKSSAWIRKSSQYAGSGHGMHFPLHKGTEVLLSFINGDPDRPVILMALQNSISHNVVNKDNQFNSRILTAAGQELTFCDKKNETNMLLKSSDNCWIHIGQKSPFYTGSRSTDDNSSYGSSGTGGQMQAAAYRLNYRMEGMQLGAYRIGVQPPGRQMYQSLKPEVVAPDGAEYTTPSDNDNPPYLPPNVVYPAPNDTSETDSISVSAGSADKVLAGHNSSYVYGNNYSNTLGDSYSYVQGKTIKTSVGVQKTTNWGNVNTKTYGMNSAFSVEKNDCALFTESSYLQKLEFIIGTKQELSLALVFKFNFGIVFEIKNMKMDRVKVGFKTGLVSLSQDEVSIVKKGISVMQDEVAAVEYGNIQVKQANAVIEMNQTLMQEFAVKAEKGDCSVAVRDAIIESAQANIVKANSTINNAKVTCSSTTQIFMPPG</sequence>
<dbReference type="NCBIfam" id="TIGR01646">
    <property type="entry name" value="vgr_GE"/>
    <property type="match status" value="1"/>
</dbReference>
<reference evidence="3 4" key="1">
    <citation type="submission" date="2019-09" db="EMBL/GenBank/DDBJ databases">
        <title>Ecophysiology of the spiral-shaped methanotroph Methylospira mobilis as revealed by the complete genome sequence.</title>
        <authorList>
            <person name="Oshkin I.Y."/>
            <person name="Dedysh S.N."/>
            <person name="Miroshnikov K."/>
            <person name="Danilova O.V."/>
            <person name="Hakobyan A."/>
            <person name="Liesack W."/>
        </authorList>
    </citation>
    <scope>NUCLEOTIDE SEQUENCE [LARGE SCALE GENOMIC DNA]</scope>
    <source>
        <strain evidence="3 4">Shm1</strain>
    </source>
</reference>
<proteinExistence type="inferred from homology"/>
<evidence type="ECO:0000313" key="3">
    <source>
        <dbReference type="EMBL" id="QFY44552.1"/>
    </source>
</evidence>